<keyword evidence="2" id="KW-0472">Membrane</keyword>
<evidence type="ECO:0000256" key="1">
    <source>
        <dbReference type="SAM" id="MobiDB-lite"/>
    </source>
</evidence>
<organism evidence="3 4">
    <name type="scientific">Lacimonas salitolerans</name>
    <dbReference type="NCBI Taxonomy" id="1323750"/>
    <lineage>
        <taxon>Bacteria</taxon>
        <taxon>Pseudomonadati</taxon>
        <taxon>Pseudomonadota</taxon>
        <taxon>Alphaproteobacteria</taxon>
        <taxon>Rhodobacterales</taxon>
        <taxon>Paracoccaceae</taxon>
        <taxon>Lacimonas</taxon>
    </lineage>
</organism>
<keyword evidence="2" id="KW-0812">Transmembrane</keyword>
<feature type="transmembrane region" description="Helical" evidence="2">
    <location>
        <begin position="29"/>
        <end position="59"/>
    </location>
</feature>
<comment type="caution">
    <text evidence="3">The sequence shown here is derived from an EMBL/GenBank/DDBJ whole genome shotgun (WGS) entry which is preliminary data.</text>
</comment>
<accession>A0ABW4EF51</accession>
<evidence type="ECO:0000313" key="4">
    <source>
        <dbReference type="Proteomes" id="UP001597186"/>
    </source>
</evidence>
<protein>
    <submittedName>
        <fullName evidence="3">DUF4389 domain-containing protein</fullName>
    </submittedName>
</protein>
<name>A0ABW4EF51_9RHOB</name>
<proteinExistence type="predicted"/>
<evidence type="ECO:0000256" key="2">
    <source>
        <dbReference type="SAM" id="Phobius"/>
    </source>
</evidence>
<gene>
    <name evidence="3" type="ORF">ACFTOW_07025</name>
</gene>
<reference evidence="4" key="1">
    <citation type="journal article" date="2019" name="Int. J. Syst. Evol. Microbiol.">
        <title>The Global Catalogue of Microorganisms (GCM) 10K type strain sequencing project: providing services to taxonomists for standard genome sequencing and annotation.</title>
        <authorList>
            <consortium name="The Broad Institute Genomics Platform"/>
            <consortium name="The Broad Institute Genome Sequencing Center for Infectious Disease"/>
            <person name="Wu L."/>
            <person name="Ma J."/>
        </authorList>
    </citation>
    <scope>NUCLEOTIDE SEQUENCE [LARGE SCALE GENOMIC DNA]</scope>
    <source>
        <strain evidence="4">CGMCC 1.12477</strain>
    </source>
</reference>
<dbReference type="Pfam" id="PF14333">
    <property type="entry name" value="DUF4389"/>
    <property type="match status" value="1"/>
</dbReference>
<feature type="region of interest" description="Disordered" evidence="1">
    <location>
        <begin position="1"/>
        <end position="21"/>
    </location>
</feature>
<keyword evidence="2" id="KW-1133">Transmembrane helix</keyword>
<keyword evidence="4" id="KW-1185">Reference proteome</keyword>
<dbReference type="InterPro" id="IPR025498">
    <property type="entry name" value="DUF4389"/>
</dbReference>
<dbReference type="RefSeq" id="WP_379914377.1">
    <property type="nucleotide sequence ID" value="NZ_JBHUDD010000046.1"/>
</dbReference>
<dbReference type="EMBL" id="JBHUDD010000046">
    <property type="protein sequence ID" value="MFD1509151.1"/>
    <property type="molecule type" value="Genomic_DNA"/>
</dbReference>
<dbReference type="Proteomes" id="UP001597186">
    <property type="component" value="Unassembled WGS sequence"/>
</dbReference>
<evidence type="ECO:0000313" key="3">
    <source>
        <dbReference type="EMBL" id="MFD1509151.1"/>
    </source>
</evidence>
<sequence>MMDDEAKIAGRMHGEQNEPEKPDGMLMRLVYMLLIAVMISVAQTVLGVATVVQFIVMLVNSNQPNERLADFGTDLGVWIAKAARFQTAASEVKPWPWSELD</sequence>